<gene>
    <name evidence="1" type="ORF">H5410_027618</name>
</gene>
<dbReference type="OrthoDB" id="1303119at2759"/>
<comment type="caution">
    <text evidence="1">The sequence shown here is derived from an EMBL/GenBank/DDBJ whole genome shotgun (WGS) entry which is preliminary data.</text>
</comment>
<name>A0A9J5Z4Z4_SOLCO</name>
<dbReference type="Proteomes" id="UP000824120">
    <property type="component" value="Chromosome 5"/>
</dbReference>
<organism evidence="1 2">
    <name type="scientific">Solanum commersonii</name>
    <name type="common">Commerson's wild potato</name>
    <name type="synonym">Commerson's nightshade</name>
    <dbReference type="NCBI Taxonomy" id="4109"/>
    <lineage>
        <taxon>Eukaryota</taxon>
        <taxon>Viridiplantae</taxon>
        <taxon>Streptophyta</taxon>
        <taxon>Embryophyta</taxon>
        <taxon>Tracheophyta</taxon>
        <taxon>Spermatophyta</taxon>
        <taxon>Magnoliopsida</taxon>
        <taxon>eudicotyledons</taxon>
        <taxon>Gunneridae</taxon>
        <taxon>Pentapetalae</taxon>
        <taxon>asterids</taxon>
        <taxon>lamiids</taxon>
        <taxon>Solanales</taxon>
        <taxon>Solanaceae</taxon>
        <taxon>Solanoideae</taxon>
        <taxon>Solaneae</taxon>
        <taxon>Solanum</taxon>
    </lineage>
</organism>
<evidence type="ECO:0000313" key="1">
    <source>
        <dbReference type="EMBL" id="KAG5606126.1"/>
    </source>
</evidence>
<reference evidence="1 2" key="1">
    <citation type="submission" date="2020-09" db="EMBL/GenBank/DDBJ databases">
        <title>De no assembly of potato wild relative species, Solanum commersonii.</title>
        <authorList>
            <person name="Cho K."/>
        </authorList>
    </citation>
    <scope>NUCLEOTIDE SEQUENCE [LARGE SCALE GENOMIC DNA]</scope>
    <source>
        <strain evidence="1">LZ3.2</strain>
        <tissue evidence="1">Leaf</tissue>
    </source>
</reference>
<protein>
    <submittedName>
        <fullName evidence="1">Uncharacterized protein</fullName>
    </submittedName>
</protein>
<sequence length="120" mass="13968">MQKVVDEQGLSPRGTILLSPALHKLNDYAQSICNDNGKIWVFWKNDIDCVLLRSDDQHMTCEFRHVECAELFIIFFIYAKCRYNLRAPLWNTLRHRSTTTSLWCTVGDFNVVTTLEEKLG</sequence>
<accession>A0A9J5Z4Z4</accession>
<feature type="non-terminal residue" evidence="1">
    <location>
        <position position="120"/>
    </location>
</feature>
<dbReference type="EMBL" id="JACXVP010000005">
    <property type="protein sequence ID" value="KAG5606126.1"/>
    <property type="molecule type" value="Genomic_DNA"/>
</dbReference>
<keyword evidence="2" id="KW-1185">Reference proteome</keyword>
<proteinExistence type="predicted"/>
<evidence type="ECO:0000313" key="2">
    <source>
        <dbReference type="Proteomes" id="UP000824120"/>
    </source>
</evidence>
<dbReference type="AlphaFoldDB" id="A0A9J5Z4Z4"/>